<dbReference type="EMBL" id="JAJTWU010000003">
    <property type="protein sequence ID" value="MCE4554925.1"/>
    <property type="molecule type" value="Genomic_DNA"/>
</dbReference>
<keyword evidence="3" id="KW-1185">Reference proteome</keyword>
<name>A0ABS8XZU2_9BURK</name>
<sequence length="57" mass="6152">MNEVPRCGAAVRNRSEDLHLPVKDIAANGLTGVRRVSQQEGPKLPMALASRVEREAG</sequence>
<proteinExistence type="predicted"/>
<feature type="region of interest" description="Disordered" evidence="1">
    <location>
        <begin position="37"/>
        <end position="57"/>
    </location>
</feature>
<evidence type="ECO:0000313" key="3">
    <source>
        <dbReference type="Proteomes" id="UP001200741"/>
    </source>
</evidence>
<comment type="caution">
    <text evidence="2">The sequence shown here is derived from an EMBL/GenBank/DDBJ whole genome shotgun (WGS) entry which is preliminary data.</text>
</comment>
<accession>A0ABS8XZU2</accession>
<dbReference type="RefSeq" id="WP_233371930.1">
    <property type="nucleotide sequence ID" value="NZ_JAJTWU010000003.1"/>
</dbReference>
<evidence type="ECO:0000313" key="2">
    <source>
        <dbReference type="EMBL" id="MCE4554925.1"/>
    </source>
</evidence>
<evidence type="ECO:0000256" key="1">
    <source>
        <dbReference type="SAM" id="MobiDB-lite"/>
    </source>
</evidence>
<organism evidence="2 3">
    <name type="scientific">Pelomonas cellulosilytica</name>
    <dbReference type="NCBI Taxonomy" id="2906762"/>
    <lineage>
        <taxon>Bacteria</taxon>
        <taxon>Pseudomonadati</taxon>
        <taxon>Pseudomonadota</taxon>
        <taxon>Betaproteobacteria</taxon>
        <taxon>Burkholderiales</taxon>
        <taxon>Sphaerotilaceae</taxon>
        <taxon>Roseateles</taxon>
    </lineage>
</organism>
<reference evidence="2 3" key="1">
    <citation type="submission" date="2021-12" db="EMBL/GenBank/DDBJ databases">
        <title>Genome seq of P8.</title>
        <authorList>
            <person name="Seo T."/>
        </authorList>
    </citation>
    <scope>NUCLEOTIDE SEQUENCE [LARGE SCALE GENOMIC DNA]</scope>
    <source>
        <strain evidence="2 3">P8</strain>
    </source>
</reference>
<gene>
    <name evidence="2" type="ORF">LXT13_10855</name>
</gene>
<dbReference type="Proteomes" id="UP001200741">
    <property type="component" value="Unassembled WGS sequence"/>
</dbReference>
<protein>
    <submittedName>
        <fullName evidence="2">Uncharacterized protein</fullName>
    </submittedName>
</protein>